<dbReference type="PANTHER" id="PTHR45453">
    <property type="entry name" value="PHOSPHATE REGULON SENSOR PROTEIN PHOR"/>
    <property type="match status" value="1"/>
</dbReference>
<dbReference type="AlphaFoldDB" id="A0A5P8NZC1"/>
<dbReference type="GO" id="GO:0004721">
    <property type="term" value="F:phosphoprotein phosphatase activity"/>
    <property type="evidence" value="ECO:0007669"/>
    <property type="project" value="TreeGrafter"/>
</dbReference>
<reference evidence="13 14" key="1">
    <citation type="submission" date="2019-09" db="EMBL/GenBank/DDBJ databases">
        <title>Sulfurimonas gotlandica sp. nov., a chemoautotrophic and psychrotolerant epsilonproteobacterium isolated from a pelagic redoxcline, and an emended description of the genus Sulfurimonas.</title>
        <authorList>
            <person name="Wang S."/>
            <person name="Jiang L."/>
            <person name="Shao S."/>
        </authorList>
    </citation>
    <scope>NUCLEOTIDE SEQUENCE [LARGE SCALE GENOMIC DNA]</scope>
    <source>
        <strain evidence="13 14">GYSZ_1</strain>
    </source>
</reference>
<proteinExistence type="predicted"/>
<keyword evidence="5" id="KW-0597">Phosphoprotein</keyword>
<evidence type="ECO:0000256" key="11">
    <source>
        <dbReference type="SAM" id="Phobius"/>
    </source>
</evidence>
<dbReference type="SUPFAM" id="SSF55874">
    <property type="entry name" value="ATPase domain of HSP90 chaperone/DNA topoisomerase II/histidine kinase"/>
    <property type="match status" value="1"/>
</dbReference>
<evidence type="ECO:0000256" key="1">
    <source>
        <dbReference type="ARBA" id="ARBA00000085"/>
    </source>
</evidence>
<evidence type="ECO:0000256" key="6">
    <source>
        <dbReference type="ARBA" id="ARBA00022679"/>
    </source>
</evidence>
<keyword evidence="14" id="KW-1185">Reference proteome</keyword>
<protein>
    <recommendedName>
        <fullName evidence="3">histidine kinase</fullName>
        <ecNumber evidence="3">2.7.13.3</ecNumber>
    </recommendedName>
</protein>
<dbReference type="Gene3D" id="3.30.565.10">
    <property type="entry name" value="Histidine kinase-like ATPase, C-terminal domain"/>
    <property type="match status" value="1"/>
</dbReference>
<accession>A0A5P8NZC1</accession>
<keyword evidence="8 13" id="KW-0418">Kinase</keyword>
<dbReference type="Proteomes" id="UP000326944">
    <property type="component" value="Chromosome"/>
</dbReference>
<evidence type="ECO:0000256" key="8">
    <source>
        <dbReference type="ARBA" id="ARBA00022777"/>
    </source>
</evidence>
<keyword evidence="10 11" id="KW-0472">Membrane</keyword>
<dbReference type="EC" id="2.7.13.3" evidence="3"/>
<evidence type="ECO:0000313" key="13">
    <source>
        <dbReference type="EMBL" id="QFR48771.1"/>
    </source>
</evidence>
<dbReference type="EMBL" id="CP043617">
    <property type="protein sequence ID" value="QFR48771.1"/>
    <property type="molecule type" value="Genomic_DNA"/>
</dbReference>
<dbReference type="GO" id="GO:0005886">
    <property type="term" value="C:plasma membrane"/>
    <property type="evidence" value="ECO:0007669"/>
    <property type="project" value="UniProtKB-SubCell"/>
</dbReference>
<evidence type="ECO:0000259" key="12">
    <source>
        <dbReference type="PROSITE" id="PS50109"/>
    </source>
</evidence>
<comment type="subcellular location">
    <subcellularLocation>
        <location evidence="2">Cell membrane</location>
        <topology evidence="2">Multi-pass membrane protein</topology>
    </subcellularLocation>
</comment>
<comment type="catalytic activity">
    <reaction evidence="1">
        <text>ATP + protein L-histidine = ADP + protein N-phospho-L-histidine.</text>
        <dbReference type="EC" id="2.7.13.3"/>
    </reaction>
</comment>
<dbReference type="GO" id="GO:0000155">
    <property type="term" value="F:phosphorelay sensor kinase activity"/>
    <property type="evidence" value="ECO:0007669"/>
    <property type="project" value="InterPro"/>
</dbReference>
<gene>
    <name evidence="13" type="ORF">FJR48_03165</name>
</gene>
<evidence type="ECO:0000256" key="5">
    <source>
        <dbReference type="ARBA" id="ARBA00022553"/>
    </source>
</evidence>
<dbReference type="PROSITE" id="PS50109">
    <property type="entry name" value="HIS_KIN"/>
    <property type="match status" value="1"/>
</dbReference>
<sequence>MFHNLRLNIFIYYFFTTLGFLFVLYYFLEVLEFGDVYLLLAILATLAIFSGVFISKLAIEPFQEHLNNIEHLSKETLHELNLPIATIKTNTQMLSKNMNNEKDLKRISRILSASNMLEQRYNELDYMIKTHTTKEINEDFFLDELVKERIDFLQGIYPNKTFKLKLERVNIFNDKIGLGKVIDNIIDNGIKYSKNSDIIDIYLKNKYLTIQDYGQGMDESELLKVFDKYYQGDTGAKGFGIGLSLVKRFCDKQNIKLSIDSKPNYGTKITLMFK</sequence>
<evidence type="ECO:0000256" key="4">
    <source>
        <dbReference type="ARBA" id="ARBA00022475"/>
    </source>
</evidence>
<dbReference type="Pfam" id="PF02518">
    <property type="entry name" value="HATPase_c"/>
    <property type="match status" value="1"/>
</dbReference>
<dbReference type="InterPro" id="IPR036097">
    <property type="entry name" value="HisK_dim/P_sf"/>
</dbReference>
<dbReference type="PRINTS" id="PR00344">
    <property type="entry name" value="BCTRLSENSOR"/>
</dbReference>
<dbReference type="InterPro" id="IPR005467">
    <property type="entry name" value="His_kinase_dom"/>
</dbReference>
<evidence type="ECO:0000313" key="14">
    <source>
        <dbReference type="Proteomes" id="UP000326944"/>
    </source>
</evidence>
<dbReference type="InterPro" id="IPR036890">
    <property type="entry name" value="HATPase_C_sf"/>
</dbReference>
<dbReference type="RefSeq" id="WP_152306714.1">
    <property type="nucleotide sequence ID" value="NZ_CP043617.1"/>
</dbReference>
<dbReference type="SMART" id="SM00387">
    <property type="entry name" value="HATPase_c"/>
    <property type="match status" value="1"/>
</dbReference>
<dbReference type="CDD" id="cd00082">
    <property type="entry name" value="HisKA"/>
    <property type="match status" value="1"/>
</dbReference>
<keyword evidence="9 11" id="KW-1133">Transmembrane helix</keyword>
<evidence type="ECO:0000256" key="10">
    <source>
        <dbReference type="ARBA" id="ARBA00023136"/>
    </source>
</evidence>
<evidence type="ECO:0000256" key="9">
    <source>
        <dbReference type="ARBA" id="ARBA00022989"/>
    </source>
</evidence>
<evidence type="ECO:0000256" key="3">
    <source>
        <dbReference type="ARBA" id="ARBA00012438"/>
    </source>
</evidence>
<name>A0A5P8NZC1_9BACT</name>
<keyword evidence="7 11" id="KW-0812">Transmembrane</keyword>
<dbReference type="InterPro" id="IPR003661">
    <property type="entry name" value="HisK_dim/P_dom"/>
</dbReference>
<feature type="transmembrane region" description="Helical" evidence="11">
    <location>
        <begin position="7"/>
        <end position="28"/>
    </location>
</feature>
<feature type="domain" description="Histidine kinase" evidence="12">
    <location>
        <begin position="75"/>
        <end position="274"/>
    </location>
</feature>
<evidence type="ECO:0000256" key="2">
    <source>
        <dbReference type="ARBA" id="ARBA00004651"/>
    </source>
</evidence>
<evidence type="ECO:0000256" key="7">
    <source>
        <dbReference type="ARBA" id="ARBA00022692"/>
    </source>
</evidence>
<organism evidence="13 14">
    <name type="scientific">Sulfurimonas lithotrophica</name>
    <dbReference type="NCBI Taxonomy" id="2590022"/>
    <lineage>
        <taxon>Bacteria</taxon>
        <taxon>Pseudomonadati</taxon>
        <taxon>Campylobacterota</taxon>
        <taxon>Epsilonproteobacteria</taxon>
        <taxon>Campylobacterales</taxon>
        <taxon>Sulfurimonadaceae</taxon>
        <taxon>Sulfurimonas</taxon>
    </lineage>
</organism>
<dbReference type="InterPro" id="IPR004358">
    <property type="entry name" value="Sig_transdc_His_kin-like_C"/>
</dbReference>
<keyword evidence="6" id="KW-0808">Transferase</keyword>
<dbReference type="InterPro" id="IPR003594">
    <property type="entry name" value="HATPase_dom"/>
</dbReference>
<feature type="transmembrane region" description="Helical" evidence="11">
    <location>
        <begin position="34"/>
        <end position="54"/>
    </location>
</feature>
<dbReference type="GO" id="GO:0016036">
    <property type="term" value="P:cellular response to phosphate starvation"/>
    <property type="evidence" value="ECO:0007669"/>
    <property type="project" value="TreeGrafter"/>
</dbReference>
<keyword evidence="4" id="KW-1003">Cell membrane</keyword>
<dbReference type="KEGG" id="sulg:FJR48_03165"/>
<dbReference type="InterPro" id="IPR050351">
    <property type="entry name" value="BphY/WalK/GraS-like"/>
</dbReference>
<dbReference type="SUPFAM" id="SSF47384">
    <property type="entry name" value="Homodimeric domain of signal transducing histidine kinase"/>
    <property type="match status" value="1"/>
</dbReference>
<dbReference type="PANTHER" id="PTHR45453:SF2">
    <property type="entry name" value="HISTIDINE KINASE"/>
    <property type="match status" value="1"/>
</dbReference>
<dbReference type="OrthoDB" id="9761634at2"/>